<name>A0AA37WNN0_9GAMM</name>
<dbReference type="EMBL" id="BSPD01000085">
    <property type="protein sequence ID" value="GLS27680.1"/>
    <property type="molecule type" value="Genomic_DNA"/>
</dbReference>
<protein>
    <submittedName>
        <fullName evidence="2">Uncharacterized protein</fullName>
    </submittedName>
</protein>
<dbReference type="AlphaFoldDB" id="A0AA37WNN0"/>
<keyword evidence="3" id="KW-1185">Reference proteome</keyword>
<evidence type="ECO:0000313" key="2">
    <source>
        <dbReference type="EMBL" id="GLS27680.1"/>
    </source>
</evidence>
<proteinExistence type="predicted"/>
<keyword evidence="1" id="KW-0175">Coiled coil</keyword>
<accession>A0AA37WNN0</accession>
<comment type="caution">
    <text evidence="2">The sequence shown here is derived from an EMBL/GenBank/DDBJ whole genome shotgun (WGS) entry which is preliminary data.</text>
</comment>
<evidence type="ECO:0000313" key="3">
    <source>
        <dbReference type="Proteomes" id="UP001156870"/>
    </source>
</evidence>
<reference evidence="2 3" key="1">
    <citation type="journal article" date="2014" name="Int. J. Syst. Evol. Microbiol.">
        <title>Complete genome sequence of Corynebacterium casei LMG S-19264T (=DSM 44701T), isolated from a smear-ripened cheese.</title>
        <authorList>
            <consortium name="US DOE Joint Genome Institute (JGI-PGF)"/>
            <person name="Walter F."/>
            <person name="Albersmeier A."/>
            <person name="Kalinowski J."/>
            <person name="Ruckert C."/>
        </authorList>
    </citation>
    <scope>NUCLEOTIDE SEQUENCE [LARGE SCALE GENOMIC DNA]</scope>
    <source>
        <strain evidence="2 3">NBRC 110095</strain>
    </source>
</reference>
<sequence length="961" mass="112743">MFMKDGDPEVLYRIANFDLYKRLSTLKNELNHIKNVANFYKSSREVSGLSDEMTEIYSNCEKLEKNLKSIIEDYDKYQKYTLTDYMGKNSIEAGSDETIKTIRHYEIIIFQSHFRERAKLIARTIGLLTHKIEQILETCQLEDPSPILRRSIEQGFVEEYIKLLSIFTLYDLNKFLTKIGVKKTLPYKNLQSAMHSWTYDDEHFVEYFRGKNTTKNPDLFRKTLLNEEKKLTPDNDDSFNIFVMSFWWVDNSALHSIAGHEAAHILIHDLTRDLKAEIIGFKCELGEFGQLCRNLTNLFSSWLPNTEFSKLRLDIEVLSDILATCKFGVAHANAWFLENLGSSYESSFLKDEYDNFISLDNYIVLNENENSSKDNKKPKKKSLYDLISPFKPNYSNMAAYLRGRVICSTLEEIGDLDSLEKEYIYSLKSHLNNILNLRLNLVDNNRHNTIWRKLGDELSRAIKKSNIGYNAWLYFKKPRNQSASKDKENEILNIQLLSETSKEIIFEKLEDDKRDDKKIKNISYYANDIPWRYTFSKALKNDNTTYTKTKEFYKELASNLSFLDHICQADLIFNSMFMGYEYLPNAFLEKNEIGKTNDKREEIKKINKNILSFNSEEHKDSKNQIRKLRAKFSSFIKNNYNKHDLNFKSNILQKETYLLDLALYSKPSHASLSCSLEFNNEEKKGNFINAITYGRYDRLFLIKEISSLSIPHYKHTGPNLGKEEVISYKTRKRFLRPLKIENTSGDWSHFETLYNQEEKPLAAILIDLIHKGFRHYFAMYILPKIKNGCNAFTWFIFASGGHEDFVLLLYPNKGNKNDNPSIKKIYSISEELLKNFLVDRTDTIIVRNDTYQKNLASNKNFYQDVYASINIRISNNPTYKVNFIYEVNPLIKKFKERLISFSKDENIIHLFHTFGRSDYSIHVNTAIDCECKFKAFHELRREIAKIENVSRINTQLSVKEI</sequence>
<evidence type="ECO:0000256" key="1">
    <source>
        <dbReference type="SAM" id="Coils"/>
    </source>
</evidence>
<gene>
    <name evidence="2" type="ORF">GCM10007877_33990</name>
</gene>
<organism evidence="2 3">
    <name type="scientific">Marinibactrum halimedae</name>
    <dbReference type="NCBI Taxonomy" id="1444977"/>
    <lineage>
        <taxon>Bacteria</taxon>
        <taxon>Pseudomonadati</taxon>
        <taxon>Pseudomonadota</taxon>
        <taxon>Gammaproteobacteria</taxon>
        <taxon>Cellvibrionales</taxon>
        <taxon>Cellvibrionaceae</taxon>
        <taxon>Marinibactrum</taxon>
    </lineage>
</organism>
<feature type="coiled-coil region" evidence="1">
    <location>
        <begin position="46"/>
        <end position="80"/>
    </location>
</feature>
<dbReference type="Proteomes" id="UP001156870">
    <property type="component" value="Unassembled WGS sequence"/>
</dbReference>